<dbReference type="CDD" id="cd12915">
    <property type="entry name" value="PDC2_DGC_like"/>
    <property type="match status" value="1"/>
</dbReference>
<dbReference type="GO" id="GO:1902201">
    <property type="term" value="P:negative regulation of bacterial-type flagellum-dependent cell motility"/>
    <property type="evidence" value="ECO:0007669"/>
    <property type="project" value="TreeGrafter"/>
</dbReference>
<evidence type="ECO:0000256" key="2">
    <source>
        <dbReference type="ARBA" id="ARBA00004665"/>
    </source>
</evidence>
<dbReference type="SMART" id="SM00267">
    <property type="entry name" value="GGDEF"/>
    <property type="match status" value="1"/>
</dbReference>
<protein>
    <recommendedName>
        <fullName evidence="3">diguanylate cyclase</fullName>
        <ecNumber evidence="3">2.7.7.65</ecNumber>
    </recommendedName>
</protein>
<accession>A0A3N4PHK4</accession>
<comment type="cofactor">
    <cofactor evidence="1">
        <name>Mg(2+)</name>
        <dbReference type="ChEBI" id="CHEBI:18420"/>
    </cofactor>
</comment>
<keyword evidence="5" id="KW-0472">Membrane</keyword>
<dbReference type="SUPFAM" id="SSF55073">
    <property type="entry name" value="Nucleotide cyclase"/>
    <property type="match status" value="1"/>
</dbReference>
<dbReference type="PANTHER" id="PTHR45138:SF9">
    <property type="entry name" value="DIGUANYLATE CYCLASE DGCM-RELATED"/>
    <property type="match status" value="1"/>
</dbReference>
<dbReference type="CDD" id="cd12914">
    <property type="entry name" value="PDC1_DGC_like"/>
    <property type="match status" value="1"/>
</dbReference>
<name>A0A3N4PHK4_9GAMM</name>
<feature type="transmembrane region" description="Helical" evidence="5">
    <location>
        <begin position="283"/>
        <end position="309"/>
    </location>
</feature>
<dbReference type="NCBIfam" id="TIGR00254">
    <property type="entry name" value="GGDEF"/>
    <property type="match status" value="1"/>
</dbReference>
<proteinExistence type="predicted"/>
<dbReference type="CDD" id="cd01949">
    <property type="entry name" value="GGDEF"/>
    <property type="match status" value="1"/>
</dbReference>
<evidence type="ECO:0000256" key="5">
    <source>
        <dbReference type="SAM" id="Phobius"/>
    </source>
</evidence>
<dbReference type="PROSITE" id="PS50887">
    <property type="entry name" value="GGDEF"/>
    <property type="match status" value="1"/>
</dbReference>
<keyword evidence="8" id="KW-1185">Reference proteome</keyword>
<dbReference type="InterPro" id="IPR050469">
    <property type="entry name" value="Diguanylate_Cyclase"/>
</dbReference>
<dbReference type="InterPro" id="IPR029787">
    <property type="entry name" value="Nucleotide_cyclase"/>
</dbReference>
<keyword evidence="5" id="KW-1133">Transmembrane helix</keyword>
<evidence type="ECO:0000313" key="8">
    <source>
        <dbReference type="Proteomes" id="UP000281332"/>
    </source>
</evidence>
<dbReference type="PANTHER" id="PTHR45138">
    <property type="entry name" value="REGULATORY COMPONENTS OF SENSORY TRANSDUCTION SYSTEM"/>
    <property type="match status" value="1"/>
</dbReference>
<dbReference type="GO" id="GO:0052621">
    <property type="term" value="F:diguanylate cyclase activity"/>
    <property type="evidence" value="ECO:0007669"/>
    <property type="project" value="UniProtKB-EC"/>
</dbReference>
<evidence type="ECO:0000256" key="3">
    <source>
        <dbReference type="ARBA" id="ARBA00012528"/>
    </source>
</evidence>
<dbReference type="Gene3D" id="3.30.70.270">
    <property type="match status" value="1"/>
</dbReference>
<dbReference type="PROSITE" id="PS51257">
    <property type="entry name" value="PROKAR_LIPOPROTEIN"/>
    <property type="match status" value="1"/>
</dbReference>
<comment type="catalytic activity">
    <reaction evidence="4">
        <text>2 GTP = 3',3'-c-di-GMP + 2 diphosphate</text>
        <dbReference type="Rhea" id="RHEA:24898"/>
        <dbReference type="ChEBI" id="CHEBI:33019"/>
        <dbReference type="ChEBI" id="CHEBI:37565"/>
        <dbReference type="ChEBI" id="CHEBI:58805"/>
        <dbReference type="EC" id="2.7.7.65"/>
    </reaction>
</comment>
<dbReference type="OrthoDB" id="9812260at2"/>
<dbReference type="InterPro" id="IPR043128">
    <property type="entry name" value="Rev_trsase/Diguanyl_cyclase"/>
</dbReference>
<dbReference type="FunFam" id="3.30.70.270:FF:000001">
    <property type="entry name" value="Diguanylate cyclase domain protein"/>
    <property type="match status" value="1"/>
</dbReference>
<dbReference type="Proteomes" id="UP000281332">
    <property type="component" value="Unassembled WGS sequence"/>
</dbReference>
<dbReference type="Pfam" id="PF22588">
    <property type="entry name" value="dCache_1_like"/>
    <property type="match status" value="1"/>
</dbReference>
<dbReference type="InterPro" id="IPR054327">
    <property type="entry name" value="His-kinase-like_sensor"/>
</dbReference>
<dbReference type="EC" id="2.7.7.65" evidence="3"/>
<keyword evidence="5" id="KW-0812">Transmembrane</keyword>
<dbReference type="InterPro" id="IPR000160">
    <property type="entry name" value="GGDEF_dom"/>
</dbReference>
<dbReference type="GO" id="GO:0005886">
    <property type="term" value="C:plasma membrane"/>
    <property type="evidence" value="ECO:0007669"/>
    <property type="project" value="TreeGrafter"/>
</dbReference>
<gene>
    <name evidence="7" type="ORF">BBB56_07530</name>
</gene>
<dbReference type="AlphaFoldDB" id="A0A3N4PHK4"/>
<evidence type="ECO:0000256" key="1">
    <source>
        <dbReference type="ARBA" id="ARBA00001946"/>
    </source>
</evidence>
<evidence type="ECO:0000256" key="4">
    <source>
        <dbReference type="ARBA" id="ARBA00034247"/>
    </source>
</evidence>
<sequence length="507" mass="57007">MPLARTRKTERLVLLFLLFISVFIVTACSWALWQSWQDRLQDVSVRARNQALSLSRQAQDTFLQVNIALDEIARQTDEVFRRPEAYSGRSGILAGLSLPLPQLAGLFVYDKEGNWLATSRDQPFRQMNNADRESFIWHRDHADAGARIGQVVRSRSTGELVIPVSLRLNDAEGNFRGVALGSVKVAFFRQYYGWYEQSAGDLLALMNTRGILLYARPFPDSVLNRSLSSSPLFTNLLSQSRIGSATWHSRLDGEERLFGYARLERYPLVVAVGYETRAMRQAWWMSNITGISVNIFTWLLVLLFGFLVLRQLRASQRSHQALMRSQDELTRLNGTLSDLAMLDGLTGLGNRRQFDFYLEKSLRDSALPVSLIMFDVDYFKRYNDEYGHIAGDRCLQEVAALLKHLSLRSTDRVTRYGGEEFAIILPGTHARDAEKVAHRALEAIRRAALPHEASELAEKIVTLSAGISASFPGDQPDALKQAADRALYAAKKAGRNCIAGTEGICLL</sequence>
<feature type="transmembrane region" description="Helical" evidence="5">
    <location>
        <begin position="12"/>
        <end position="33"/>
    </location>
</feature>
<dbReference type="Gene3D" id="3.30.450.20">
    <property type="entry name" value="PAS domain"/>
    <property type="match status" value="2"/>
</dbReference>
<organism evidence="7 8">
    <name type="scientific">Candidatus Pantoea deserta</name>
    <dbReference type="NCBI Taxonomy" id="1869313"/>
    <lineage>
        <taxon>Bacteria</taxon>
        <taxon>Pseudomonadati</taxon>
        <taxon>Pseudomonadota</taxon>
        <taxon>Gammaproteobacteria</taxon>
        <taxon>Enterobacterales</taxon>
        <taxon>Erwiniaceae</taxon>
        <taxon>Pantoea</taxon>
    </lineage>
</organism>
<reference evidence="7 8" key="1">
    <citation type="submission" date="2018-11" db="EMBL/GenBank/DDBJ databases">
        <title>Whole genome sequencing of Pantoea sp. RIT388.</title>
        <authorList>
            <person name="Gan H.M."/>
            <person name="Hudson A.O."/>
        </authorList>
    </citation>
    <scope>NUCLEOTIDE SEQUENCE [LARGE SCALE GENOMIC DNA]</scope>
    <source>
        <strain evidence="7 8">RIT388</strain>
    </source>
</reference>
<feature type="domain" description="GGDEF" evidence="6">
    <location>
        <begin position="367"/>
        <end position="503"/>
    </location>
</feature>
<dbReference type="GO" id="GO:0043709">
    <property type="term" value="P:cell adhesion involved in single-species biofilm formation"/>
    <property type="evidence" value="ECO:0007669"/>
    <property type="project" value="TreeGrafter"/>
</dbReference>
<comment type="pathway">
    <text evidence="2">Purine metabolism; 3',5'-cyclic di-GMP biosynthesis.</text>
</comment>
<dbReference type="EMBL" id="RMVG01000003">
    <property type="protein sequence ID" value="RPE03230.1"/>
    <property type="molecule type" value="Genomic_DNA"/>
</dbReference>
<comment type="caution">
    <text evidence="7">The sequence shown here is derived from an EMBL/GenBank/DDBJ whole genome shotgun (WGS) entry which is preliminary data.</text>
</comment>
<dbReference type="RefSeq" id="WP_123800316.1">
    <property type="nucleotide sequence ID" value="NZ_RMVG01000003.1"/>
</dbReference>
<evidence type="ECO:0000313" key="7">
    <source>
        <dbReference type="EMBL" id="RPE03230.1"/>
    </source>
</evidence>
<evidence type="ECO:0000259" key="6">
    <source>
        <dbReference type="PROSITE" id="PS50887"/>
    </source>
</evidence>
<dbReference type="Pfam" id="PF00990">
    <property type="entry name" value="GGDEF"/>
    <property type="match status" value="1"/>
</dbReference>